<evidence type="ECO:0000259" key="3">
    <source>
        <dbReference type="SMART" id="SM00829"/>
    </source>
</evidence>
<sequence>MMKAAVLATDDQFRVTEIAEPVPGHGEVAIRVAYAGVQWGDVLVREGHFPTPRPFVPGFEAAGRIIAVGEGVDPARVGEQVIALTSSGAFAEVVAVSSVLAIAAPALDPRTAAAFGWVTPTAYDLINTVAGVGPGQSVLIHAAAGGVGTLAGQFARAAGAGRVVGVVGDAEQVDYARRLGYDQVLSREDFPQALDGEHFDVILDPIGGQTRLACLERLAPHGRLVVYGNIATFEPVSVSANDLLMQGTSMLTYNSNLLSRTHPERLAGSARRALELVGDGRVGIDITAEHELADVETAIADLAGGATRGKSIVRIG</sequence>
<dbReference type="InterPro" id="IPR013149">
    <property type="entry name" value="ADH-like_C"/>
</dbReference>
<dbReference type="SUPFAM" id="SSF50129">
    <property type="entry name" value="GroES-like"/>
    <property type="match status" value="1"/>
</dbReference>
<dbReference type="Gene3D" id="3.40.50.720">
    <property type="entry name" value="NAD(P)-binding Rossmann-like Domain"/>
    <property type="match status" value="1"/>
</dbReference>
<name>A0ABW4T3P4_9ACTN</name>
<evidence type="ECO:0000256" key="2">
    <source>
        <dbReference type="ARBA" id="ARBA00023002"/>
    </source>
</evidence>
<dbReference type="Gene3D" id="3.90.180.10">
    <property type="entry name" value="Medium-chain alcohol dehydrogenases, catalytic domain"/>
    <property type="match status" value="1"/>
</dbReference>
<accession>A0ABW4T3P4</accession>
<feature type="domain" description="Enoyl reductase (ER)" evidence="3">
    <location>
        <begin position="8"/>
        <end position="313"/>
    </location>
</feature>
<evidence type="ECO:0000313" key="5">
    <source>
        <dbReference type="Proteomes" id="UP001597368"/>
    </source>
</evidence>
<evidence type="ECO:0000256" key="1">
    <source>
        <dbReference type="ARBA" id="ARBA00022857"/>
    </source>
</evidence>
<dbReference type="InterPro" id="IPR036291">
    <property type="entry name" value="NAD(P)-bd_dom_sf"/>
</dbReference>
<dbReference type="InterPro" id="IPR002364">
    <property type="entry name" value="Quin_OxRdtase/zeta-crystal_CS"/>
</dbReference>
<dbReference type="Pfam" id="PF00107">
    <property type="entry name" value="ADH_zinc_N"/>
    <property type="match status" value="1"/>
</dbReference>
<dbReference type="PANTHER" id="PTHR48106">
    <property type="entry name" value="QUINONE OXIDOREDUCTASE PIG3-RELATED"/>
    <property type="match status" value="1"/>
</dbReference>
<keyword evidence="5" id="KW-1185">Reference proteome</keyword>
<comment type="caution">
    <text evidence="4">The sequence shown here is derived from an EMBL/GenBank/DDBJ whole genome shotgun (WGS) entry which is preliminary data.</text>
</comment>
<keyword evidence="2" id="KW-0560">Oxidoreductase</keyword>
<keyword evidence="1" id="KW-0521">NADP</keyword>
<gene>
    <name evidence="4" type="ORF">ACFSKW_34380</name>
</gene>
<dbReference type="PROSITE" id="PS01162">
    <property type="entry name" value="QOR_ZETA_CRYSTAL"/>
    <property type="match status" value="1"/>
</dbReference>
<reference evidence="5" key="1">
    <citation type="journal article" date="2019" name="Int. J. Syst. Evol. Microbiol.">
        <title>The Global Catalogue of Microorganisms (GCM) 10K type strain sequencing project: providing services to taxonomists for standard genome sequencing and annotation.</title>
        <authorList>
            <consortium name="The Broad Institute Genomics Platform"/>
            <consortium name="The Broad Institute Genome Sequencing Center for Infectious Disease"/>
            <person name="Wu L."/>
            <person name="Ma J."/>
        </authorList>
    </citation>
    <scope>NUCLEOTIDE SEQUENCE [LARGE SCALE GENOMIC DNA]</scope>
    <source>
        <strain evidence="5">ICMP 6774ER</strain>
    </source>
</reference>
<dbReference type="Pfam" id="PF08240">
    <property type="entry name" value="ADH_N"/>
    <property type="match status" value="1"/>
</dbReference>
<proteinExistence type="predicted"/>
<dbReference type="SMART" id="SM00829">
    <property type="entry name" value="PKS_ER"/>
    <property type="match status" value="1"/>
</dbReference>
<dbReference type="EMBL" id="JBHUFV010000051">
    <property type="protein sequence ID" value="MFD1936572.1"/>
    <property type="molecule type" value="Genomic_DNA"/>
</dbReference>
<evidence type="ECO:0000313" key="4">
    <source>
        <dbReference type="EMBL" id="MFD1936572.1"/>
    </source>
</evidence>
<dbReference type="Proteomes" id="UP001597368">
    <property type="component" value="Unassembled WGS sequence"/>
</dbReference>
<dbReference type="InterPro" id="IPR013154">
    <property type="entry name" value="ADH-like_N"/>
</dbReference>
<organism evidence="4 5">
    <name type="scientific">Nonomuraea mangrovi</name>
    <dbReference type="NCBI Taxonomy" id="2316207"/>
    <lineage>
        <taxon>Bacteria</taxon>
        <taxon>Bacillati</taxon>
        <taxon>Actinomycetota</taxon>
        <taxon>Actinomycetes</taxon>
        <taxon>Streptosporangiales</taxon>
        <taxon>Streptosporangiaceae</taxon>
        <taxon>Nonomuraea</taxon>
    </lineage>
</organism>
<dbReference type="InterPro" id="IPR020843">
    <property type="entry name" value="ER"/>
</dbReference>
<dbReference type="SUPFAM" id="SSF51735">
    <property type="entry name" value="NAD(P)-binding Rossmann-fold domains"/>
    <property type="match status" value="1"/>
</dbReference>
<dbReference type="RefSeq" id="WP_379576976.1">
    <property type="nucleotide sequence ID" value="NZ_JBHUFV010000051.1"/>
</dbReference>
<protein>
    <submittedName>
        <fullName evidence="4">Zinc-binding alcohol dehydrogenase family protein</fullName>
    </submittedName>
</protein>
<dbReference type="InterPro" id="IPR011032">
    <property type="entry name" value="GroES-like_sf"/>
</dbReference>